<reference evidence="1 2" key="1">
    <citation type="journal article" date="2024" name="J Genomics">
        <title>Draft genome sequencing and assembly of Favolaschia claudopus CIRM-BRFM 2984 isolated from oak limbs.</title>
        <authorList>
            <person name="Navarro D."/>
            <person name="Drula E."/>
            <person name="Chaduli D."/>
            <person name="Cazenave R."/>
            <person name="Ahrendt S."/>
            <person name="Wang J."/>
            <person name="Lipzen A."/>
            <person name="Daum C."/>
            <person name="Barry K."/>
            <person name="Grigoriev I.V."/>
            <person name="Favel A."/>
            <person name="Rosso M.N."/>
            <person name="Martin F."/>
        </authorList>
    </citation>
    <scope>NUCLEOTIDE SEQUENCE [LARGE SCALE GENOMIC DNA]</scope>
    <source>
        <strain evidence="1 2">CIRM-BRFM 2984</strain>
    </source>
</reference>
<gene>
    <name evidence="1" type="ORF">R3P38DRAFT_3295841</name>
</gene>
<comment type="caution">
    <text evidence="1">The sequence shown here is derived from an EMBL/GenBank/DDBJ whole genome shotgun (WGS) entry which is preliminary data.</text>
</comment>
<evidence type="ECO:0000313" key="1">
    <source>
        <dbReference type="EMBL" id="KAK6975050.1"/>
    </source>
</evidence>
<dbReference type="AlphaFoldDB" id="A0AAV9Z9S9"/>
<accession>A0AAV9Z9S9</accession>
<dbReference type="Proteomes" id="UP001362999">
    <property type="component" value="Unassembled WGS sequence"/>
</dbReference>
<proteinExistence type="predicted"/>
<keyword evidence="2" id="KW-1185">Reference proteome</keyword>
<protein>
    <recommendedName>
        <fullName evidence="3">F-box domain-containing protein</fullName>
    </recommendedName>
</protein>
<sequence length="416" mass="47106">MTSLVTDSARILDIDTEISQFERPVAQPRLEKVYPVLSLPNEIVSEIFIHFLPAYPNRPPLTGLRSPTLLTHICSKWRYIALTNPELWRAFKLPCLAENWLLRTGGCPLSVEIDESEADLTTQEHSYLFMASRREHWEYLEFKAPRVNLALFDGSLPLLRFLRLDLSLYSANITLHRVPRLRSVALAGLATARATLPWAQLTSLALERVLPAESEDPPVVLPHLHSLALNGMGTFRFWENSIIEQFILPSLCRFEALDRALGKHPLAALSSLIFQSACTLKELCITYDGHPVIELSEYRLAFPSLPQMTSRPRNRKRHDSTYVVDDEDCNVHASAVYVQRVLPSFWKKLTRLLVPLASEYIITTDPGSYVRALAATDPAQRGHLWHLSSYCALPVLSRPPDLPYRLTLRSPFPAPG</sequence>
<evidence type="ECO:0000313" key="2">
    <source>
        <dbReference type="Proteomes" id="UP001362999"/>
    </source>
</evidence>
<name>A0AAV9Z9S9_9AGAR</name>
<organism evidence="1 2">
    <name type="scientific">Favolaschia claudopus</name>
    <dbReference type="NCBI Taxonomy" id="2862362"/>
    <lineage>
        <taxon>Eukaryota</taxon>
        <taxon>Fungi</taxon>
        <taxon>Dikarya</taxon>
        <taxon>Basidiomycota</taxon>
        <taxon>Agaricomycotina</taxon>
        <taxon>Agaricomycetes</taxon>
        <taxon>Agaricomycetidae</taxon>
        <taxon>Agaricales</taxon>
        <taxon>Marasmiineae</taxon>
        <taxon>Mycenaceae</taxon>
        <taxon>Favolaschia</taxon>
    </lineage>
</organism>
<dbReference type="EMBL" id="JAWWNJ010000175">
    <property type="protein sequence ID" value="KAK6975050.1"/>
    <property type="molecule type" value="Genomic_DNA"/>
</dbReference>
<evidence type="ECO:0008006" key="3">
    <source>
        <dbReference type="Google" id="ProtNLM"/>
    </source>
</evidence>